<keyword evidence="2" id="KW-1133">Transmembrane helix</keyword>
<organism evidence="3">
    <name type="scientific">freshwater metagenome</name>
    <dbReference type="NCBI Taxonomy" id="449393"/>
    <lineage>
        <taxon>unclassified sequences</taxon>
        <taxon>metagenomes</taxon>
        <taxon>ecological metagenomes</taxon>
    </lineage>
</organism>
<dbReference type="EMBL" id="CAFBLJ010000025">
    <property type="protein sequence ID" value="CAB4864653.1"/>
    <property type="molecule type" value="Genomic_DNA"/>
</dbReference>
<dbReference type="InterPro" id="IPR045861">
    <property type="entry name" value="CorA_cytoplasmic_dom"/>
</dbReference>
<dbReference type="EMBL" id="CAEZYH010000018">
    <property type="protein sequence ID" value="CAB4715376.1"/>
    <property type="molecule type" value="Genomic_DNA"/>
</dbReference>
<feature type="transmembrane region" description="Helical" evidence="2">
    <location>
        <begin position="323"/>
        <end position="343"/>
    </location>
</feature>
<dbReference type="AlphaFoldDB" id="A0A6J6QX95"/>
<name>A0A6J6QX95_9ZZZZ</name>
<keyword evidence="2" id="KW-0472">Membrane</keyword>
<accession>A0A6J6QX95</accession>
<evidence type="ECO:0000256" key="2">
    <source>
        <dbReference type="SAM" id="Phobius"/>
    </source>
</evidence>
<protein>
    <submittedName>
        <fullName evidence="3">Unannotated protein</fullName>
    </submittedName>
</protein>
<evidence type="ECO:0000313" key="4">
    <source>
        <dbReference type="EMBL" id="CAB4864653.1"/>
    </source>
</evidence>
<feature type="coiled-coil region" evidence="1">
    <location>
        <begin position="197"/>
        <end position="224"/>
    </location>
</feature>
<keyword evidence="2" id="KW-0812">Transmembrane</keyword>
<keyword evidence="1" id="KW-0175">Coiled coil</keyword>
<sequence length="349" mass="39762">MKHTWVNIKNSETGGNKPVETYQDQLEQALLEFETSQQLRLDETVRSALGARGSALTTKKDRIYTHPVPHLSNHGSYIFGNISVPADIEDGKSDFTNVLFVATPNYLLTVLVDPSWVYNARFGEAVLNIYQQHADNGNESQVSKTLIRLLNICVSTLDHSLDSLNHRFRRSKEKIGAINVRDGKTLEQEVDKRYSSIQDLDIEINSLTTIIEQLEIMLSQIENHEIIISIRDSDFAFFDNDSRKSANGIRIQALHLVSYQRALVFDCASLIKKMDRLQEKALTLATHRITAFGAAILIPNLLYDFFGQTFTSGQSLPKIVLDNGWTISLALTASYWIFQYIWFKRKRYI</sequence>
<dbReference type="SUPFAM" id="SSF143865">
    <property type="entry name" value="CorA soluble domain-like"/>
    <property type="match status" value="1"/>
</dbReference>
<evidence type="ECO:0000313" key="3">
    <source>
        <dbReference type="EMBL" id="CAB4715376.1"/>
    </source>
</evidence>
<reference evidence="3" key="1">
    <citation type="submission" date="2020-05" db="EMBL/GenBank/DDBJ databases">
        <authorList>
            <person name="Chiriac C."/>
            <person name="Salcher M."/>
            <person name="Ghai R."/>
            <person name="Kavagutti S V."/>
        </authorList>
    </citation>
    <scope>NUCLEOTIDE SEQUENCE</scope>
</reference>
<proteinExistence type="predicted"/>
<feature type="transmembrane region" description="Helical" evidence="2">
    <location>
        <begin position="281"/>
        <end position="303"/>
    </location>
</feature>
<evidence type="ECO:0000256" key="1">
    <source>
        <dbReference type="SAM" id="Coils"/>
    </source>
</evidence>
<gene>
    <name evidence="3" type="ORF">UFOPK2658_00658</name>
    <name evidence="4" type="ORF">UFOPK3304_00657</name>
</gene>